<organism evidence="2 3">
    <name type="scientific">Prosthecochloris ethylica</name>
    <dbReference type="NCBI Taxonomy" id="2743976"/>
    <lineage>
        <taxon>Bacteria</taxon>
        <taxon>Pseudomonadati</taxon>
        <taxon>Chlorobiota</taxon>
        <taxon>Chlorobiia</taxon>
        <taxon>Chlorobiales</taxon>
        <taxon>Chlorobiaceae</taxon>
        <taxon>Prosthecochloris</taxon>
    </lineage>
</organism>
<accession>A0ABR9XSA7</accession>
<evidence type="ECO:0000313" key="2">
    <source>
        <dbReference type="EMBL" id="MBF0636656.1"/>
    </source>
</evidence>
<proteinExistence type="predicted"/>
<dbReference type="EMBL" id="JADGII010000007">
    <property type="protein sequence ID" value="MBF0636656.1"/>
    <property type="molecule type" value="Genomic_DNA"/>
</dbReference>
<dbReference type="InterPro" id="IPR039523">
    <property type="entry name" value="RimK-rel_E_lig_ATP-grasp"/>
</dbReference>
<keyword evidence="3" id="KW-1185">Reference proteome</keyword>
<feature type="domain" description="Alpha-L-glutamate ligase-related protein ATP-grasp" evidence="1">
    <location>
        <begin position="88"/>
        <end position="347"/>
    </location>
</feature>
<dbReference type="Proteomes" id="UP000619838">
    <property type="component" value="Unassembled WGS sequence"/>
</dbReference>
<sequence>MLKRNLRDVFFRFDESMKKFSFFLLYCGGLLYKESRAEKKPPLFKRIGYYLKGYTTESWRLYHQSCDPQPPGLYVSDYQRYNKAPRVNDKYGILLADKNLFTDFMSPYRSYLPETYAEVHGGRIVPSERSSHPAGNTGELAELLESGHALALKSSSGYGGLGFHVCMKVGETLTIDNEPADTARLDELLSSLDDYIIGEYIRQAPYAETIFSRTANTIRLLTILDPDSRSPVIAAAAHRFGTNKSYPVDNFTRGGLSTAIDLESGTLGRSAAHTSGGRITWLDHHPDSGAPIAGVTVPRWNELCDTIRELASYLHYCPLIGWDIVCTENGMKIIEANDSPGVDFLQIHRPLLANEAIRTFFTRNGLLNSLQKRSIMKETG</sequence>
<dbReference type="Pfam" id="PF14397">
    <property type="entry name" value="ATPgrasp_ST"/>
    <property type="match status" value="1"/>
</dbReference>
<dbReference type="RefSeq" id="WP_175187421.1">
    <property type="nucleotide sequence ID" value="NZ_JABVZQ010000008.1"/>
</dbReference>
<evidence type="ECO:0000313" key="3">
    <source>
        <dbReference type="Proteomes" id="UP000619838"/>
    </source>
</evidence>
<gene>
    <name evidence="2" type="ORF">INT08_05630</name>
</gene>
<protein>
    <recommendedName>
        <fullName evidence="1">Alpha-L-glutamate ligase-related protein ATP-grasp domain-containing protein</fullName>
    </recommendedName>
</protein>
<comment type="caution">
    <text evidence="2">The sequence shown here is derived from an EMBL/GenBank/DDBJ whole genome shotgun (WGS) entry which is preliminary data.</text>
</comment>
<reference evidence="2 3" key="1">
    <citation type="journal article" date="2020" name="Microorganisms">
        <title>Simultaneous Genome Sequencing of Prosthecochloris ethylica and Desulfuromonas acetoxidans within a Syntrophic Mixture Reveals Unique Pili and Protein Interactions.</title>
        <authorList>
            <person name="Kyndt J.A."/>
            <person name="Van Beeumen J.J."/>
            <person name="Meyer T.E."/>
        </authorList>
    </citation>
    <scope>NUCLEOTIDE SEQUENCE [LARGE SCALE GENOMIC DNA]</scope>
    <source>
        <strain evidence="2 3">N3</strain>
    </source>
</reference>
<evidence type="ECO:0000259" key="1">
    <source>
        <dbReference type="Pfam" id="PF14397"/>
    </source>
</evidence>
<name>A0ABR9XSA7_9CHLB</name>
<dbReference type="SUPFAM" id="SSF56059">
    <property type="entry name" value="Glutathione synthetase ATP-binding domain-like"/>
    <property type="match status" value="1"/>
</dbReference>